<name>A0ACD4VML5_9CAUL</name>
<organism evidence="1 2">
    <name type="scientific">Brevundimonas nasdae</name>
    <dbReference type="NCBI Taxonomy" id="172043"/>
    <lineage>
        <taxon>Bacteria</taxon>
        <taxon>Pseudomonadati</taxon>
        <taxon>Pseudomonadota</taxon>
        <taxon>Alphaproteobacteria</taxon>
        <taxon>Caulobacterales</taxon>
        <taxon>Caulobacteraceae</taxon>
        <taxon>Brevundimonas</taxon>
    </lineage>
</organism>
<evidence type="ECO:0000313" key="2">
    <source>
        <dbReference type="Proteomes" id="UP001302493"/>
    </source>
</evidence>
<sequence>MTMTFTDDTLSLPLIGPGPEYVSRHIWLPQLVIEAAQRGETVIEGKTFTDCRFEGPAVLLPVSGCRFDGCNMGDTMGDARNLMLNPMGPQKVTGVIAFKDCAFVNSHFLRVGFTGQTAFLNELVTMLDGEASR</sequence>
<gene>
    <name evidence="1" type="ORF">PZA08_03865</name>
</gene>
<accession>A0ACD4VML5</accession>
<protein>
    <submittedName>
        <fullName evidence="1">Uncharacterized protein</fullName>
    </submittedName>
</protein>
<dbReference type="EMBL" id="CP119180">
    <property type="protein sequence ID" value="WOB79311.1"/>
    <property type="molecule type" value="Genomic_DNA"/>
</dbReference>
<dbReference type="Proteomes" id="UP001302493">
    <property type="component" value="Chromosome"/>
</dbReference>
<reference evidence="1" key="1">
    <citation type="submission" date="2023-03" db="EMBL/GenBank/DDBJ databases">
        <title>Genome sequence of Brevundimonas nasdae SJTX8.</title>
        <authorList>
            <person name="Liang R."/>
        </authorList>
    </citation>
    <scope>NUCLEOTIDE SEQUENCE</scope>
    <source>
        <strain evidence="1">X8</strain>
    </source>
</reference>
<keyword evidence="2" id="KW-1185">Reference proteome</keyword>
<evidence type="ECO:0000313" key="1">
    <source>
        <dbReference type="EMBL" id="WOB79311.1"/>
    </source>
</evidence>
<proteinExistence type="predicted"/>